<dbReference type="InterPro" id="IPR029063">
    <property type="entry name" value="SAM-dependent_MTases_sf"/>
</dbReference>
<dbReference type="InterPro" id="IPR029044">
    <property type="entry name" value="Nucleotide-diphossugar_trans"/>
</dbReference>
<dbReference type="InterPro" id="IPR011990">
    <property type="entry name" value="TPR-like_helical_dom_sf"/>
</dbReference>
<dbReference type="SUPFAM" id="SSF53335">
    <property type="entry name" value="S-adenosyl-L-methionine-dependent methyltransferases"/>
    <property type="match status" value="1"/>
</dbReference>
<dbReference type="GO" id="GO:0016757">
    <property type="term" value="F:glycosyltransferase activity"/>
    <property type="evidence" value="ECO:0007669"/>
    <property type="project" value="UniProtKB-ARBA"/>
</dbReference>
<evidence type="ECO:0008006" key="7">
    <source>
        <dbReference type="Google" id="ProtNLM"/>
    </source>
</evidence>
<feature type="domain" description="Glycosyltransferase 2-like" evidence="3">
    <location>
        <begin position="1602"/>
        <end position="1720"/>
    </location>
</feature>
<dbReference type="Pfam" id="PF13489">
    <property type="entry name" value="Methyltransf_23"/>
    <property type="match status" value="1"/>
</dbReference>
<dbReference type="Gene3D" id="3.40.50.150">
    <property type="entry name" value="Vaccinia Virus protein VP39"/>
    <property type="match status" value="1"/>
</dbReference>
<proteinExistence type="predicted"/>
<keyword evidence="1" id="KW-0802">TPR repeat</keyword>
<dbReference type="Gene3D" id="1.25.40.10">
    <property type="entry name" value="Tetratricopeptide repeat domain"/>
    <property type="match status" value="4"/>
</dbReference>
<dbReference type="InterPro" id="IPR001173">
    <property type="entry name" value="Glyco_trans_2-like"/>
</dbReference>
<protein>
    <recommendedName>
        <fullName evidence="7">Glycosyltransferase</fullName>
    </recommendedName>
</protein>
<dbReference type="SMART" id="SM00028">
    <property type="entry name" value="TPR"/>
    <property type="match status" value="7"/>
</dbReference>
<dbReference type="Pfam" id="PF13439">
    <property type="entry name" value="Glyco_transf_4"/>
    <property type="match status" value="1"/>
</dbReference>
<evidence type="ECO:0000256" key="1">
    <source>
        <dbReference type="PROSITE-ProRule" id="PRU00339"/>
    </source>
</evidence>
<dbReference type="EMBL" id="BLXZ01000004">
    <property type="protein sequence ID" value="GFO68498.1"/>
    <property type="molecule type" value="Genomic_DNA"/>
</dbReference>
<feature type="repeat" description="TPR" evidence="1">
    <location>
        <begin position="808"/>
        <end position="841"/>
    </location>
</feature>
<reference evidence="6" key="1">
    <citation type="submission" date="2020-06" db="EMBL/GenBank/DDBJ databases">
        <title>Draft genomic sequecing of Geomonas sp. Red745.</title>
        <authorList>
            <person name="Itoh H."/>
            <person name="Xu Z.X."/>
            <person name="Ushijima N."/>
            <person name="Masuda Y."/>
            <person name="Shiratori Y."/>
            <person name="Senoo K."/>
        </authorList>
    </citation>
    <scope>NUCLEOTIDE SEQUENCE [LARGE SCALE GENOMIC DNA]</scope>
    <source>
        <strain evidence="6">Red745</strain>
    </source>
</reference>
<dbReference type="PANTHER" id="PTHR43685">
    <property type="entry name" value="GLYCOSYLTRANSFERASE"/>
    <property type="match status" value="1"/>
</dbReference>
<dbReference type="Pfam" id="PF00535">
    <property type="entry name" value="Glycos_transf_2"/>
    <property type="match status" value="3"/>
</dbReference>
<dbReference type="Gene3D" id="3.90.550.10">
    <property type="entry name" value="Spore Coat Polysaccharide Biosynthesis Protein SpsA, Chain A"/>
    <property type="match status" value="3"/>
</dbReference>
<dbReference type="InterPro" id="IPR028098">
    <property type="entry name" value="Glyco_trans_4-like_N"/>
</dbReference>
<dbReference type="Gene3D" id="3.40.50.2000">
    <property type="entry name" value="Glycogen Phosphorylase B"/>
    <property type="match status" value="2"/>
</dbReference>
<dbReference type="Proteomes" id="UP000587586">
    <property type="component" value="Unassembled WGS sequence"/>
</dbReference>
<dbReference type="CDD" id="cd02511">
    <property type="entry name" value="Beta4Glucosyltransferase"/>
    <property type="match status" value="1"/>
</dbReference>
<feature type="domain" description="Glycosyltransferase subfamily 4-like N-terminal" evidence="4">
    <location>
        <begin position="9"/>
        <end position="228"/>
    </location>
</feature>
<dbReference type="InterPro" id="IPR050834">
    <property type="entry name" value="Glycosyltransf_2"/>
</dbReference>
<sequence length="1991" mass="217431">MVHLATTDFGGAGKAAYRLHRGLLAQGVDSTMLVVNRKNDDPTVRLIPSGQVGGIVECPESYPPNQEYAHRIWRHWQENVARYPDSPPGIEIFSDDHSEIALECSRELQEADIVNLHWVAGLVNWVNAARALKGKRIVWTMHDMNPLTGGCHYSGACTRYLESCGACPMLGSTEEDDLSRSIWQYKRFGYGKLDITPVAPSRWLAELARKSALLSRFESRVIANGIPSDVFHPGARRDEVRASYGIPQGAKVVLFGAESLLTERKGFGYLLHAIKGMRSEGIVFAFFGKLPKEVEQQLNLPLVNVGFLEDEAALAAVYAMADLFVIPSVEDNLPNTVVEAMLCGVPVVGFDIGGIPDMVEHQKTGYLVRPRDVAGLVQGIQWCLFHPDAVGLSAHCRKRALEKYRLEVQAQNYTALYRELLAAPAELAAHATATAQQTPEPAAPAAPQGAAPAHPAELPGEKPSYLVSAIVSCYASERFLRGKLEDLEAQTIADRLEIIVIDSGSPENEAAIVAEFQGRYQNIRYLRTERRETVYQAWNRGLRMATGEFVCNANTDDRLRPDAYQVLVQALREHPECVLAYPNHQVTRRENLRFGEQEPDGLQTWSSCDRFSLLELCCIGPFPLWRRSLHEEIGYFDERYQSAADFEFWLRAAASHRFLHVPEYLGLYWLSEQTVSRKGELPTLEYLQVQRSYLERFAPLAPQPTPLPAPAAERLAALDRAPAGAERLTQLAGILTEYPDCAAAHLAAARCLVDQGESVEAKRHFLKAALLEPRSPEYTRALDDFLARQLDPALEHYRGTPPPGADAVNYRLSAGLILLIQGDAAGAADQFRAALELDPENAPARGHLAALEAPAVAGPECRDAESATGYFGFRRPEVQRLVSRRARRVLDIGCAQGRVGSGIRERQGAEVWGVEADPNAAALAARVLDRVIPLPVEAALAELPNGYFDSIILADVLEHLADPAAVLAGLVGKLTAHGELVVSLPNVAHWSVLEGLLNGEWDYQDAGILDRTHLRFFTRKSALRLFEAVGLSATRCIPIALSGLAGIPAPLAAVLAASGNAGPELAEESQAYQYLFRLVRPESRLTSIVILTFNELECTRECLESIARHTPEPHEIILVDNGSTDGTLPYLRELCAVTPNYRLVENGRNLGFAAGCNVGMHLARGGRILLLNNDVLVTHGWLSGMLECLEREPQAGLAGPLSNEVAGAQRIAASSYPGVEKLDAFAREFARAHRGRRIPVDRLVGFCLLMDRSVLDAIGGLDESFGSGNFEDDDYCLRAALAGYSCVIAGDVFIHHHGSRSFSANRIDYARAMAENRARFDAKWELGRLDEELAKQLVTHNAMVRGRQLARQGKPGRAVELLLEQGIRFSPANRAPYRVLAGILCEAGRHQDAMEVLEQLPGSSQPADLLLAARCHRGLGQGARAGELVEAALERDPEAPAALNVKSELALERGDRAAAGELFQACLAADPGFAPGYGGLSLIAEANGAREEAFSLAELAFALAPDSVPALARLHDLAQQLDRLEVEETRLAAARTLYPDHLGLTYGAVELALNRGRFPEAMALIEEAAARFGMDDGLIDAALAVRSRLGVKKPEPGKGLLSLCLIVKDEAANLPTLLYSVRSLADEIVVVDTGSCDRSADIARVFGARLHEFPWSGDFSAARNVSLDQASCPWILVLDADEALAKRDLAALRTLVKEASGPVAYSFTTRNYTDAVARKNWCANAGAYPDEERGRGWTPSDKVRLFPNDARVRFRGKVHELLEPSLAECGIPVIACPVPVHHYGRLDQERTRQKQEQYYRLGLEKLAEGGADAAALLELARQATELHHQGEARELWYRLIALDPGDAEAHFNLGYLHLTAGEYATAWEHARRAVAMAPQLKEAAFNLAKCELFLGRTQDAFTRCQEMLRTWPGHPPALSLYAALCLVLGMDHEAETSIDQLAGQGYGRVDYLEEYAQGLVAGGAPELAAPLLARLGAPKEAVSKGASRAAC</sequence>
<gene>
    <name evidence="5" type="ORF">GMLC_20770</name>
</gene>
<organism evidence="5 6">
    <name type="scientific">Geomonas limicola</name>
    <dbReference type="NCBI Taxonomy" id="2740186"/>
    <lineage>
        <taxon>Bacteria</taxon>
        <taxon>Pseudomonadati</taxon>
        <taxon>Thermodesulfobacteriota</taxon>
        <taxon>Desulfuromonadia</taxon>
        <taxon>Geobacterales</taxon>
        <taxon>Geobacteraceae</taxon>
        <taxon>Geomonas</taxon>
    </lineage>
</organism>
<dbReference type="PROSITE" id="PS50005">
    <property type="entry name" value="TPR"/>
    <property type="match status" value="2"/>
</dbReference>
<accession>A0A6V8N7G2</accession>
<evidence type="ECO:0000313" key="5">
    <source>
        <dbReference type="EMBL" id="GFO68498.1"/>
    </source>
</evidence>
<dbReference type="SUPFAM" id="SSF53448">
    <property type="entry name" value="Nucleotide-diphospho-sugar transferases"/>
    <property type="match status" value="3"/>
</dbReference>
<name>A0A6V8N7G2_9BACT</name>
<dbReference type="PANTHER" id="PTHR43685:SF2">
    <property type="entry name" value="GLYCOSYLTRANSFERASE 2-LIKE DOMAIN-CONTAINING PROTEIN"/>
    <property type="match status" value="1"/>
</dbReference>
<keyword evidence="6" id="KW-1185">Reference proteome</keyword>
<dbReference type="CDD" id="cd04186">
    <property type="entry name" value="GT_2_like_c"/>
    <property type="match status" value="1"/>
</dbReference>
<dbReference type="CDD" id="cd03825">
    <property type="entry name" value="GT4_WcaC-like"/>
    <property type="match status" value="1"/>
</dbReference>
<evidence type="ECO:0000313" key="6">
    <source>
        <dbReference type="Proteomes" id="UP000587586"/>
    </source>
</evidence>
<dbReference type="CDD" id="cd02440">
    <property type="entry name" value="AdoMet_MTases"/>
    <property type="match status" value="1"/>
</dbReference>
<dbReference type="InterPro" id="IPR019734">
    <property type="entry name" value="TPR_rpt"/>
</dbReference>
<dbReference type="Pfam" id="PF13692">
    <property type="entry name" value="Glyco_trans_1_4"/>
    <property type="match status" value="1"/>
</dbReference>
<evidence type="ECO:0000259" key="3">
    <source>
        <dbReference type="Pfam" id="PF00535"/>
    </source>
</evidence>
<feature type="region of interest" description="Disordered" evidence="2">
    <location>
        <begin position="431"/>
        <end position="457"/>
    </location>
</feature>
<feature type="domain" description="Glycosyltransferase 2-like" evidence="3">
    <location>
        <begin position="468"/>
        <end position="591"/>
    </location>
</feature>
<dbReference type="SUPFAM" id="SSF48452">
    <property type="entry name" value="TPR-like"/>
    <property type="match status" value="3"/>
</dbReference>
<feature type="repeat" description="TPR" evidence="1">
    <location>
        <begin position="1847"/>
        <end position="1880"/>
    </location>
</feature>
<feature type="domain" description="Glycosyltransferase 2-like" evidence="3">
    <location>
        <begin position="1087"/>
        <end position="1256"/>
    </location>
</feature>
<dbReference type="Pfam" id="PF13432">
    <property type="entry name" value="TPR_16"/>
    <property type="match status" value="3"/>
</dbReference>
<dbReference type="SUPFAM" id="SSF53756">
    <property type="entry name" value="UDP-Glycosyltransferase/glycogen phosphorylase"/>
    <property type="match status" value="1"/>
</dbReference>
<evidence type="ECO:0000259" key="4">
    <source>
        <dbReference type="Pfam" id="PF13439"/>
    </source>
</evidence>
<feature type="compositionally biased region" description="Low complexity" evidence="2">
    <location>
        <begin position="431"/>
        <end position="456"/>
    </location>
</feature>
<evidence type="ECO:0000256" key="2">
    <source>
        <dbReference type="SAM" id="MobiDB-lite"/>
    </source>
</evidence>
<comment type="caution">
    <text evidence="5">The sequence shown here is derived from an EMBL/GenBank/DDBJ whole genome shotgun (WGS) entry which is preliminary data.</text>
</comment>